<dbReference type="AlphaFoldDB" id="A0A8S1Q229"/>
<dbReference type="PANTHER" id="PTHR23084:SF263">
    <property type="entry name" value="MORN REPEAT-CONTAINING PROTEIN 1"/>
    <property type="match status" value="1"/>
</dbReference>
<comment type="caution">
    <text evidence="2">The sequence shown here is derived from an EMBL/GenBank/DDBJ whole genome shotgun (WGS) entry which is preliminary data.</text>
</comment>
<protein>
    <recommendedName>
        <fullName evidence="4">MORN repeat protein</fullName>
    </recommendedName>
</protein>
<gene>
    <name evidence="2" type="ORF">PPRIM_AZ9-3.1.T1400025</name>
</gene>
<dbReference type="Pfam" id="PF02493">
    <property type="entry name" value="MORN"/>
    <property type="match status" value="7"/>
</dbReference>
<dbReference type="PANTHER" id="PTHR23084">
    <property type="entry name" value="PHOSPHATIDYLINOSITOL-4-PHOSPHATE 5-KINASE RELATED"/>
    <property type="match status" value="1"/>
</dbReference>
<reference evidence="2" key="1">
    <citation type="submission" date="2021-01" db="EMBL/GenBank/DDBJ databases">
        <authorList>
            <consortium name="Genoscope - CEA"/>
            <person name="William W."/>
        </authorList>
    </citation>
    <scope>NUCLEOTIDE SEQUENCE</scope>
</reference>
<accession>A0A8S1Q229</accession>
<keyword evidence="3" id="KW-1185">Reference proteome</keyword>
<dbReference type="InterPro" id="IPR003409">
    <property type="entry name" value="MORN"/>
</dbReference>
<dbReference type="OMA" id="RKQDEYY"/>
<dbReference type="EMBL" id="CAJJDM010000144">
    <property type="protein sequence ID" value="CAD8109202.1"/>
    <property type="molecule type" value="Genomic_DNA"/>
</dbReference>
<keyword evidence="1" id="KW-0677">Repeat</keyword>
<evidence type="ECO:0008006" key="4">
    <source>
        <dbReference type="Google" id="ProtNLM"/>
    </source>
</evidence>
<evidence type="ECO:0000313" key="2">
    <source>
        <dbReference type="EMBL" id="CAD8109202.1"/>
    </source>
</evidence>
<evidence type="ECO:0000313" key="3">
    <source>
        <dbReference type="Proteomes" id="UP000688137"/>
    </source>
</evidence>
<sequence length="402" mass="47105">MGGQISKDDSNDHLVNISEIIKKEAENIEPDIIIDQFTLTQKKEQIKAQKNKSQIKLGEYTTSQIYPNNQSKKLLIEDLKSEKSQEFVEHQQVQMPSGTINVSQIKLNDQQNQQNILSNNQSRIFKKNNPTKVNDPDFQIQQHLPEWANKMIQEYGYYQCPEEINYQNTQEAILKYEDGSYYKGQIQGDYRHGYGIFLQEYCIFEGYFEKNIRNGWGRELQKDILKQGIWRDDQIIEKLEIRKQDEYYIGECQYGIPHGKGKLENKEYIYEGQFKNGLKNGKGQLKYKDKKDYYDGQFKNDKMDGNGKYYFSNKVIYDGNFKDGQITGRGEMRYPNNKFYRGDFLNGKMHGQGILQTESGGKHEGQFKDGLKHGYGRTIQNGMEVTGEWKYDVLLEEDLDEQ</sequence>
<proteinExistence type="predicted"/>
<dbReference type="Proteomes" id="UP000688137">
    <property type="component" value="Unassembled WGS sequence"/>
</dbReference>
<organism evidence="2 3">
    <name type="scientific">Paramecium primaurelia</name>
    <dbReference type="NCBI Taxonomy" id="5886"/>
    <lineage>
        <taxon>Eukaryota</taxon>
        <taxon>Sar</taxon>
        <taxon>Alveolata</taxon>
        <taxon>Ciliophora</taxon>
        <taxon>Intramacronucleata</taxon>
        <taxon>Oligohymenophorea</taxon>
        <taxon>Peniculida</taxon>
        <taxon>Parameciidae</taxon>
        <taxon>Paramecium</taxon>
    </lineage>
</organism>
<dbReference type="SMART" id="SM00698">
    <property type="entry name" value="MORN"/>
    <property type="match status" value="7"/>
</dbReference>
<name>A0A8S1Q229_PARPR</name>
<evidence type="ECO:0000256" key="1">
    <source>
        <dbReference type="ARBA" id="ARBA00022737"/>
    </source>
</evidence>